<comment type="caution">
    <text evidence="1">The sequence shown here is derived from an EMBL/GenBank/DDBJ whole genome shotgun (WGS) entry which is preliminary data.</text>
</comment>
<proteinExistence type="predicted"/>
<evidence type="ECO:0000313" key="1">
    <source>
        <dbReference type="EMBL" id="KKN98811.1"/>
    </source>
</evidence>
<protein>
    <submittedName>
        <fullName evidence="1">Uncharacterized protein</fullName>
    </submittedName>
</protein>
<organism evidence="1">
    <name type="scientific">marine sediment metagenome</name>
    <dbReference type="NCBI Taxonomy" id="412755"/>
    <lineage>
        <taxon>unclassified sequences</taxon>
        <taxon>metagenomes</taxon>
        <taxon>ecological metagenomes</taxon>
    </lineage>
</organism>
<dbReference type="AlphaFoldDB" id="A0A0F9XI29"/>
<dbReference type="EMBL" id="LAZR01000049">
    <property type="protein sequence ID" value="KKN98811.1"/>
    <property type="molecule type" value="Genomic_DNA"/>
</dbReference>
<reference evidence="1" key="1">
    <citation type="journal article" date="2015" name="Nature">
        <title>Complex archaea that bridge the gap between prokaryotes and eukaryotes.</title>
        <authorList>
            <person name="Spang A."/>
            <person name="Saw J.H."/>
            <person name="Jorgensen S.L."/>
            <person name="Zaremba-Niedzwiedzka K."/>
            <person name="Martijn J."/>
            <person name="Lind A.E."/>
            <person name="van Eijk R."/>
            <person name="Schleper C."/>
            <person name="Guy L."/>
            <person name="Ettema T.J."/>
        </authorList>
    </citation>
    <scope>NUCLEOTIDE SEQUENCE</scope>
</reference>
<gene>
    <name evidence="1" type="ORF">LCGC14_0140520</name>
</gene>
<accession>A0A0F9XI29</accession>
<sequence length="116" mass="12694">MNEHEAFDYGTTARRQGMCSESARRVIESIEAVDVGLAIAWQGGYDSGHLGVRLIGRTFRNHSVRADNVDDVDVCPECFISDVVVGIGAPRTDNGVVRQRACCVNCDTQWTDIFSG</sequence>
<name>A0A0F9XI29_9ZZZZ</name>